<dbReference type="Proteomes" id="UP000245207">
    <property type="component" value="Unassembled WGS sequence"/>
</dbReference>
<evidence type="ECO:0000313" key="2">
    <source>
        <dbReference type="EMBL" id="PWA42910.1"/>
    </source>
</evidence>
<reference evidence="2 3" key="1">
    <citation type="journal article" date="2018" name="Mol. Plant">
        <title>The genome of Artemisia annua provides insight into the evolution of Asteraceae family and artemisinin biosynthesis.</title>
        <authorList>
            <person name="Shen Q."/>
            <person name="Zhang L."/>
            <person name="Liao Z."/>
            <person name="Wang S."/>
            <person name="Yan T."/>
            <person name="Shi P."/>
            <person name="Liu M."/>
            <person name="Fu X."/>
            <person name="Pan Q."/>
            <person name="Wang Y."/>
            <person name="Lv Z."/>
            <person name="Lu X."/>
            <person name="Zhang F."/>
            <person name="Jiang W."/>
            <person name="Ma Y."/>
            <person name="Chen M."/>
            <person name="Hao X."/>
            <person name="Li L."/>
            <person name="Tang Y."/>
            <person name="Lv G."/>
            <person name="Zhou Y."/>
            <person name="Sun X."/>
            <person name="Brodelius P.E."/>
            <person name="Rose J.K.C."/>
            <person name="Tang K."/>
        </authorList>
    </citation>
    <scope>NUCLEOTIDE SEQUENCE [LARGE SCALE GENOMIC DNA]</scope>
    <source>
        <strain evidence="3">cv. Huhao1</strain>
        <tissue evidence="2">Leaf</tissue>
    </source>
</reference>
<dbReference type="OrthoDB" id="785292at2759"/>
<name>A0A2U1L1R3_ARTAN</name>
<accession>A0A2U1L1R3</accession>
<gene>
    <name evidence="2" type="ORF">CTI12_AA540490</name>
</gene>
<keyword evidence="2" id="KW-0695">RNA-directed DNA polymerase</keyword>
<protein>
    <submittedName>
        <fullName evidence="2">Reverse transcriptase domain-containing protein</fullName>
    </submittedName>
</protein>
<dbReference type="EMBL" id="PKPP01012123">
    <property type="protein sequence ID" value="PWA42910.1"/>
    <property type="molecule type" value="Genomic_DNA"/>
</dbReference>
<dbReference type="AlphaFoldDB" id="A0A2U1L1R3"/>
<feature type="region of interest" description="Disordered" evidence="1">
    <location>
        <begin position="1"/>
        <end position="34"/>
    </location>
</feature>
<keyword evidence="2" id="KW-0808">Transferase</keyword>
<keyword evidence="2" id="KW-0548">Nucleotidyltransferase</keyword>
<proteinExistence type="predicted"/>
<sequence length="130" mass="14740">MMKKFPAGNFRREDRPFQGPYVGDRRHNEGRTNHYGREGRLEEEQVMCDEETGSRESGLPEEIMVNPAYPDQLVTIGGSLTKGCKTLLKALLIKNLDIFAWEPADMTGVPRRIIEHNINANPSVEPVCQK</sequence>
<keyword evidence="3" id="KW-1185">Reference proteome</keyword>
<comment type="caution">
    <text evidence="2">The sequence shown here is derived from an EMBL/GenBank/DDBJ whole genome shotgun (WGS) entry which is preliminary data.</text>
</comment>
<organism evidence="2 3">
    <name type="scientific">Artemisia annua</name>
    <name type="common">Sweet wormwood</name>
    <dbReference type="NCBI Taxonomy" id="35608"/>
    <lineage>
        <taxon>Eukaryota</taxon>
        <taxon>Viridiplantae</taxon>
        <taxon>Streptophyta</taxon>
        <taxon>Embryophyta</taxon>
        <taxon>Tracheophyta</taxon>
        <taxon>Spermatophyta</taxon>
        <taxon>Magnoliopsida</taxon>
        <taxon>eudicotyledons</taxon>
        <taxon>Gunneridae</taxon>
        <taxon>Pentapetalae</taxon>
        <taxon>asterids</taxon>
        <taxon>campanulids</taxon>
        <taxon>Asterales</taxon>
        <taxon>Asteraceae</taxon>
        <taxon>Asteroideae</taxon>
        <taxon>Anthemideae</taxon>
        <taxon>Artemisiinae</taxon>
        <taxon>Artemisia</taxon>
    </lineage>
</organism>
<evidence type="ECO:0000313" key="3">
    <source>
        <dbReference type="Proteomes" id="UP000245207"/>
    </source>
</evidence>
<dbReference type="GO" id="GO:0003964">
    <property type="term" value="F:RNA-directed DNA polymerase activity"/>
    <property type="evidence" value="ECO:0007669"/>
    <property type="project" value="UniProtKB-KW"/>
</dbReference>
<feature type="compositionally biased region" description="Basic and acidic residues" evidence="1">
    <location>
        <begin position="23"/>
        <end position="34"/>
    </location>
</feature>
<evidence type="ECO:0000256" key="1">
    <source>
        <dbReference type="SAM" id="MobiDB-lite"/>
    </source>
</evidence>